<protein>
    <submittedName>
        <fullName evidence="2">Putative secreted protein</fullName>
    </submittedName>
</protein>
<dbReference type="Gene3D" id="3.40.50.11530">
    <property type="match status" value="1"/>
</dbReference>
<organism evidence="2">
    <name type="scientific">Amblyomma parvum</name>
    <name type="common">South American tick</name>
    <dbReference type="NCBI Taxonomy" id="251391"/>
    <lineage>
        <taxon>Eukaryota</taxon>
        <taxon>Metazoa</taxon>
        <taxon>Ecdysozoa</taxon>
        <taxon>Arthropoda</taxon>
        <taxon>Chelicerata</taxon>
        <taxon>Arachnida</taxon>
        <taxon>Acari</taxon>
        <taxon>Parasitiformes</taxon>
        <taxon>Ixodida</taxon>
        <taxon>Ixodoidea</taxon>
        <taxon>Ixodidae</taxon>
        <taxon>Amblyomminae</taxon>
        <taxon>Amblyomma</taxon>
    </lineage>
</organism>
<feature type="chain" id="PRO_5001521553" evidence="1">
    <location>
        <begin position="19"/>
        <end position="129"/>
    </location>
</feature>
<feature type="signal peptide" evidence="1">
    <location>
        <begin position="1"/>
        <end position="18"/>
    </location>
</feature>
<name>A0A023G2D2_AMBPA</name>
<sequence>MLWLLLLPLLMVAAAVIALFVLWARRQAWGPRNKPFSLGSPPPVVSKPRLDPGPPVVKVVYSRDSEAHMAVVSQLCSLLQSELGMRVEWDEAAAGPAHVTHDWAMALAQLPCPAFNPAAVQAGAGVHPR</sequence>
<dbReference type="EMBL" id="GBBL01000127">
    <property type="protein sequence ID" value="JAC27193.1"/>
    <property type="molecule type" value="mRNA"/>
</dbReference>
<keyword evidence="1" id="KW-0732">Signal</keyword>
<accession>A0A023G2D2</accession>
<evidence type="ECO:0000256" key="1">
    <source>
        <dbReference type="SAM" id="SignalP"/>
    </source>
</evidence>
<reference evidence="2" key="1">
    <citation type="submission" date="2014-03" db="EMBL/GenBank/DDBJ databases">
        <title>The sialotranscriptome of Amblyomma triste, Amblyomma parvum and Amblyomma cajennense ticks, uncovered by 454-based RNA-seq.</title>
        <authorList>
            <person name="Garcia G.R."/>
            <person name="Gardinassi L.G."/>
            <person name="Ribeiro J.M."/>
            <person name="Anatrielo E."/>
            <person name="Ferreira B.R."/>
            <person name="Moreira H.N."/>
            <person name="Mafra C."/>
            <person name="Olegario M.M."/>
            <person name="Szabo P.J."/>
            <person name="Miranda-Santos I.K."/>
            <person name="Maruyama S.R."/>
        </authorList>
    </citation>
    <scope>NUCLEOTIDE SEQUENCE</scope>
    <source>
        <strain evidence="2">Araguapaz</strain>
        <tissue evidence="2">Salivary glands</tissue>
    </source>
</reference>
<evidence type="ECO:0000313" key="2">
    <source>
        <dbReference type="EMBL" id="JAC27193.1"/>
    </source>
</evidence>
<proteinExistence type="evidence at transcript level"/>
<dbReference type="AlphaFoldDB" id="A0A023G2D2"/>